<keyword evidence="1" id="KW-1133">Transmembrane helix</keyword>
<name>A0A7Z0LI82_9GAMM</name>
<keyword evidence="1" id="KW-0812">Transmembrane</keyword>
<dbReference type="RefSeq" id="WP_179928726.1">
    <property type="nucleotide sequence ID" value="NZ_JACCDF010000001.1"/>
</dbReference>
<dbReference type="EMBL" id="JACCDF010000001">
    <property type="protein sequence ID" value="NYS59390.1"/>
    <property type="molecule type" value="Genomic_DNA"/>
</dbReference>
<comment type="caution">
    <text evidence="2">The sequence shown here is derived from an EMBL/GenBank/DDBJ whole genome shotgun (WGS) entry which is preliminary data.</text>
</comment>
<proteinExistence type="predicted"/>
<evidence type="ECO:0000256" key="1">
    <source>
        <dbReference type="SAM" id="Phobius"/>
    </source>
</evidence>
<feature type="transmembrane region" description="Helical" evidence="1">
    <location>
        <begin position="45"/>
        <end position="61"/>
    </location>
</feature>
<evidence type="ECO:0000313" key="2">
    <source>
        <dbReference type="EMBL" id="NYS59390.1"/>
    </source>
</evidence>
<gene>
    <name evidence="2" type="ORF">HZS81_01205</name>
</gene>
<keyword evidence="1" id="KW-0472">Membrane</keyword>
<keyword evidence="3" id="KW-1185">Reference proteome</keyword>
<accession>A0A7Z0LI82</accession>
<protein>
    <submittedName>
        <fullName evidence="2">Uncharacterized protein</fullName>
    </submittedName>
</protein>
<evidence type="ECO:0000313" key="3">
    <source>
        <dbReference type="Proteomes" id="UP000586119"/>
    </source>
</evidence>
<reference evidence="2 3" key="1">
    <citation type="journal article" date="2015" name="Int. J. Syst. Evol. Microbiol.">
        <title>Halomonas salicampi sp. nov., a halotolerant and alkalitolerant bacterium isolated from a saltern soil.</title>
        <authorList>
            <person name="Lee J.C."/>
            <person name="Kim Y.S."/>
            <person name="Yun B.S."/>
            <person name="Whang K.S."/>
        </authorList>
    </citation>
    <scope>NUCLEOTIDE SEQUENCE [LARGE SCALE GENOMIC DNA]</scope>
    <source>
        <strain evidence="2 3">BH103</strain>
    </source>
</reference>
<dbReference type="Proteomes" id="UP000586119">
    <property type="component" value="Unassembled WGS sequence"/>
</dbReference>
<sequence length="101" mass="11255">MPLAHSFSAPFQPAFCHYRTLLLVALGVIWLFVNSLTVPWSTLDFPLGLVALMAGTIWFLIPHSDVYLESDDVDDVCLKEVLFSVTIATVLTMVGLHLMDF</sequence>
<dbReference type="AlphaFoldDB" id="A0A7Z0LI82"/>
<feature type="transmembrane region" description="Helical" evidence="1">
    <location>
        <begin position="20"/>
        <end position="38"/>
    </location>
</feature>
<feature type="transmembrane region" description="Helical" evidence="1">
    <location>
        <begin position="81"/>
        <end position="99"/>
    </location>
</feature>
<organism evidence="2 3">
    <name type="scientific">Vreelandella salicampi</name>
    <dbReference type="NCBI Taxonomy" id="1449798"/>
    <lineage>
        <taxon>Bacteria</taxon>
        <taxon>Pseudomonadati</taxon>
        <taxon>Pseudomonadota</taxon>
        <taxon>Gammaproteobacteria</taxon>
        <taxon>Oceanospirillales</taxon>
        <taxon>Halomonadaceae</taxon>
        <taxon>Vreelandella</taxon>
    </lineage>
</organism>